<dbReference type="GO" id="GO:0003964">
    <property type="term" value="F:RNA-directed DNA polymerase activity"/>
    <property type="evidence" value="ECO:0007669"/>
    <property type="project" value="UniProtKB-KW"/>
</dbReference>
<feature type="non-terminal residue" evidence="1">
    <location>
        <position position="106"/>
    </location>
</feature>
<keyword evidence="1" id="KW-0548">Nucleotidyltransferase</keyword>
<dbReference type="EMBL" id="LXQA010035234">
    <property type="protein sequence ID" value="MCH97549.1"/>
    <property type="molecule type" value="Genomic_DNA"/>
</dbReference>
<keyword evidence="1" id="KW-0808">Transferase</keyword>
<name>A0A392NEC2_9FABA</name>
<dbReference type="AlphaFoldDB" id="A0A392NEC2"/>
<proteinExistence type="predicted"/>
<evidence type="ECO:0000313" key="1">
    <source>
        <dbReference type="EMBL" id="MCH97549.1"/>
    </source>
</evidence>
<organism evidence="1 2">
    <name type="scientific">Trifolium medium</name>
    <dbReference type="NCBI Taxonomy" id="97028"/>
    <lineage>
        <taxon>Eukaryota</taxon>
        <taxon>Viridiplantae</taxon>
        <taxon>Streptophyta</taxon>
        <taxon>Embryophyta</taxon>
        <taxon>Tracheophyta</taxon>
        <taxon>Spermatophyta</taxon>
        <taxon>Magnoliopsida</taxon>
        <taxon>eudicotyledons</taxon>
        <taxon>Gunneridae</taxon>
        <taxon>Pentapetalae</taxon>
        <taxon>rosids</taxon>
        <taxon>fabids</taxon>
        <taxon>Fabales</taxon>
        <taxon>Fabaceae</taxon>
        <taxon>Papilionoideae</taxon>
        <taxon>50 kb inversion clade</taxon>
        <taxon>NPAAA clade</taxon>
        <taxon>Hologalegina</taxon>
        <taxon>IRL clade</taxon>
        <taxon>Trifolieae</taxon>
        <taxon>Trifolium</taxon>
    </lineage>
</organism>
<keyword evidence="2" id="KW-1185">Reference proteome</keyword>
<evidence type="ECO:0000313" key="2">
    <source>
        <dbReference type="Proteomes" id="UP000265520"/>
    </source>
</evidence>
<sequence length="106" mass="11996">MASSSICPRCLNNEETVIHCLRDCATAKRIWEALGYSNISFFSSNNLESWLKIHSYGPDANLFLAGLWWNWRARNIPLNLPDGLLDIPLEMLVLSLMWMVAALGTL</sequence>
<accession>A0A392NEC2</accession>
<comment type="caution">
    <text evidence="1">The sequence shown here is derived from an EMBL/GenBank/DDBJ whole genome shotgun (WGS) entry which is preliminary data.</text>
</comment>
<reference evidence="1 2" key="1">
    <citation type="journal article" date="2018" name="Front. Plant Sci.">
        <title>Red Clover (Trifolium pratense) and Zigzag Clover (T. medium) - A Picture of Genomic Similarities and Differences.</title>
        <authorList>
            <person name="Dluhosova J."/>
            <person name="Istvanek J."/>
            <person name="Nedelnik J."/>
            <person name="Repkova J."/>
        </authorList>
    </citation>
    <scope>NUCLEOTIDE SEQUENCE [LARGE SCALE GENOMIC DNA]</scope>
    <source>
        <strain evidence="2">cv. 10/8</strain>
        <tissue evidence="1">Leaf</tissue>
    </source>
</reference>
<keyword evidence="1" id="KW-0695">RNA-directed DNA polymerase</keyword>
<protein>
    <submittedName>
        <fullName evidence="1">RNA-directed DNA polymerase (Reverse transcriptase)</fullName>
    </submittedName>
</protein>
<dbReference type="Proteomes" id="UP000265520">
    <property type="component" value="Unassembled WGS sequence"/>
</dbReference>